<dbReference type="Gene3D" id="3.40.50.300">
    <property type="entry name" value="P-loop containing nucleotide triphosphate hydrolases"/>
    <property type="match status" value="2"/>
</dbReference>
<dbReference type="PRINTS" id="PR00318">
    <property type="entry name" value="GPROTEINA"/>
</dbReference>
<dbReference type="SUPFAM" id="SSF47895">
    <property type="entry name" value="Transducin (alpha subunit), insertion domain"/>
    <property type="match status" value="1"/>
</dbReference>
<reference evidence="8 9" key="1">
    <citation type="journal article" date="2016" name="Mol. Biol. Evol.">
        <title>Comparative Genomics of Early-Diverging Mushroom-Forming Fungi Provides Insights into the Origins of Lignocellulose Decay Capabilities.</title>
        <authorList>
            <person name="Nagy L.G."/>
            <person name="Riley R."/>
            <person name="Tritt A."/>
            <person name="Adam C."/>
            <person name="Daum C."/>
            <person name="Floudas D."/>
            <person name="Sun H."/>
            <person name="Yadav J.S."/>
            <person name="Pangilinan J."/>
            <person name="Larsson K.H."/>
            <person name="Matsuura K."/>
            <person name="Barry K."/>
            <person name="Labutti K."/>
            <person name="Kuo R."/>
            <person name="Ohm R.A."/>
            <person name="Bhattacharya S.S."/>
            <person name="Shirouzu T."/>
            <person name="Yoshinaga Y."/>
            <person name="Martin F.M."/>
            <person name="Grigoriev I.V."/>
            <person name="Hibbett D.S."/>
        </authorList>
    </citation>
    <scope>NUCLEOTIDE SEQUENCE [LARGE SCALE GENOMIC DNA]</scope>
    <source>
        <strain evidence="8 9">CBS 109695</strain>
    </source>
</reference>
<organism evidence="8 9">
    <name type="scientific">Athelia psychrophila</name>
    <dbReference type="NCBI Taxonomy" id="1759441"/>
    <lineage>
        <taxon>Eukaryota</taxon>
        <taxon>Fungi</taxon>
        <taxon>Dikarya</taxon>
        <taxon>Basidiomycota</taxon>
        <taxon>Agaricomycotina</taxon>
        <taxon>Agaricomycetes</taxon>
        <taxon>Agaricomycetidae</taxon>
        <taxon>Atheliales</taxon>
        <taxon>Atheliaceae</taxon>
        <taxon>Athelia</taxon>
    </lineage>
</organism>
<dbReference type="GO" id="GO:0003924">
    <property type="term" value="F:GTPase activity"/>
    <property type="evidence" value="ECO:0007669"/>
    <property type="project" value="InterPro"/>
</dbReference>
<dbReference type="InterPro" id="IPR027417">
    <property type="entry name" value="P-loop_NTPase"/>
</dbReference>
<accession>A0A166EMM9</accession>
<dbReference type="EMBL" id="KV417599">
    <property type="protein sequence ID" value="KZP15914.1"/>
    <property type="molecule type" value="Genomic_DNA"/>
</dbReference>
<dbReference type="OrthoDB" id="5817230at2759"/>
<dbReference type="PANTHER" id="PTHR10218:SF360">
    <property type="entry name" value="GUANINE NUCLEOTIDE-BINDING PROTEIN SUBUNIT ALPHA HOMOLOG"/>
    <property type="match status" value="1"/>
</dbReference>
<keyword evidence="2 5" id="KW-0547">Nucleotide-binding</keyword>
<dbReference type="PROSITE" id="PS51882">
    <property type="entry name" value="G_ALPHA"/>
    <property type="match status" value="1"/>
</dbReference>
<feature type="binding site" evidence="5">
    <location>
        <begin position="414"/>
        <end position="417"/>
    </location>
    <ligand>
        <name>GTP</name>
        <dbReference type="ChEBI" id="CHEBI:37565"/>
    </ligand>
</feature>
<protein>
    <submittedName>
        <fullName evidence="8">G-alpha-domain-containing protein</fullName>
    </submittedName>
</protein>
<dbReference type="InterPro" id="IPR011025">
    <property type="entry name" value="GproteinA_insert"/>
</dbReference>
<dbReference type="PANTHER" id="PTHR10218">
    <property type="entry name" value="GTP-BINDING PROTEIN ALPHA SUBUNIT"/>
    <property type="match status" value="1"/>
</dbReference>
<dbReference type="Pfam" id="PF00503">
    <property type="entry name" value="G-alpha"/>
    <property type="match status" value="1"/>
</dbReference>
<dbReference type="STRING" id="436010.A0A166EMM9"/>
<dbReference type="Proteomes" id="UP000076532">
    <property type="component" value="Unassembled WGS sequence"/>
</dbReference>
<evidence type="ECO:0000256" key="3">
    <source>
        <dbReference type="ARBA" id="ARBA00023134"/>
    </source>
</evidence>
<sequence>MPATLSPRPVLSALSRSDDPLTRAMAPPENESPVDRETRLTTERQAKARSDAIDEELKRAQRKGPKPVKIMLLGQSESGKTTTLKMFQAFRAKPHECQAFHAERASWRAVVQYNVVRSIRIIVEAITAAEAAASLKAPFPSQTKYSAYAPKVQPIEPPTPPSEYPPLTEEHLLLKMRLSPLSQVEASLVRQLTLSVPSDYDAPSSSKEPKGPEKEMYVSSSGQWKHIFSKLVNDTRNSFESQDIIDWNNPNDPGVILHACADDMKKLWQDPIIQQLLRVQKLRIEEVAGFFLDSLDRVTAPRYVPSDDDILRARLKTLGVTEYRFTPETSGGFLSSPSTEWCIYDVGGQRSLVTAWAPFFDDINAVIFLAAISCFDQSLAEDESINRLEDSVQLWKSIIQNPLLKNANLVLFLNKCDVLKAKLQSGIRLADYVMSYGNRPNDFASASKYLKKKFSGIHRDFSVEARPLYCHFTQVIDTKSTTLILHSVQDMLLRGNLKKSSLTI</sequence>
<evidence type="ECO:0000256" key="4">
    <source>
        <dbReference type="ARBA" id="ARBA00023224"/>
    </source>
</evidence>
<dbReference type="GO" id="GO:0005525">
    <property type="term" value="F:GTP binding"/>
    <property type="evidence" value="ECO:0007669"/>
    <property type="project" value="UniProtKB-KW"/>
</dbReference>
<evidence type="ECO:0000256" key="1">
    <source>
        <dbReference type="ARBA" id="ARBA00022723"/>
    </source>
</evidence>
<evidence type="ECO:0000256" key="6">
    <source>
        <dbReference type="PIRSR" id="PIRSR601019-2"/>
    </source>
</evidence>
<gene>
    <name evidence="8" type="ORF">FIBSPDRAFT_832333</name>
</gene>
<evidence type="ECO:0000313" key="9">
    <source>
        <dbReference type="Proteomes" id="UP000076532"/>
    </source>
</evidence>
<dbReference type="GO" id="GO:0007188">
    <property type="term" value="P:adenylate cyclase-modulating G protein-coupled receptor signaling pathway"/>
    <property type="evidence" value="ECO:0007669"/>
    <property type="project" value="TreeGrafter"/>
</dbReference>
<dbReference type="GO" id="GO:0005737">
    <property type="term" value="C:cytoplasm"/>
    <property type="evidence" value="ECO:0007669"/>
    <property type="project" value="TreeGrafter"/>
</dbReference>
<evidence type="ECO:0000256" key="7">
    <source>
        <dbReference type="SAM" id="MobiDB-lite"/>
    </source>
</evidence>
<dbReference type="GO" id="GO:0046872">
    <property type="term" value="F:metal ion binding"/>
    <property type="evidence" value="ECO:0007669"/>
    <property type="project" value="UniProtKB-KW"/>
</dbReference>
<keyword evidence="3 5" id="KW-0342">GTP-binding</keyword>
<dbReference type="SMART" id="SM00275">
    <property type="entry name" value="G_alpha"/>
    <property type="match status" value="1"/>
</dbReference>
<feature type="compositionally biased region" description="Basic and acidic residues" evidence="7">
    <location>
        <begin position="33"/>
        <end position="52"/>
    </location>
</feature>
<evidence type="ECO:0000256" key="2">
    <source>
        <dbReference type="ARBA" id="ARBA00022741"/>
    </source>
</evidence>
<dbReference type="CDD" id="cd00066">
    <property type="entry name" value="G-alpha"/>
    <property type="match status" value="1"/>
</dbReference>
<feature type="binding site" evidence="5">
    <location>
        <begin position="311"/>
        <end position="317"/>
    </location>
    <ligand>
        <name>GTP</name>
        <dbReference type="ChEBI" id="CHEBI:37565"/>
    </ligand>
</feature>
<dbReference type="FunFam" id="3.40.50.300:FF:000692">
    <property type="entry name" value="Guanine nucleotide-binding protein subunit alpha"/>
    <property type="match status" value="1"/>
</dbReference>
<dbReference type="AlphaFoldDB" id="A0A166EMM9"/>
<dbReference type="GO" id="GO:0001664">
    <property type="term" value="F:G protein-coupled receptor binding"/>
    <property type="evidence" value="ECO:0007669"/>
    <property type="project" value="TreeGrafter"/>
</dbReference>
<keyword evidence="6" id="KW-0460">Magnesium</keyword>
<feature type="binding site" evidence="6">
    <location>
        <position position="317"/>
    </location>
    <ligand>
        <name>Mg(2+)</name>
        <dbReference type="ChEBI" id="CHEBI:18420"/>
    </ligand>
</feature>
<keyword evidence="1 6" id="KW-0479">Metal-binding</keyword>
<dbReference type="GO" id="GO:0005834">
    <property type="term" value="C:heterotrimeric G-protein complex"/>
    <property type="evidence" value="ECO:0007669"/>
    <property type="project" value="TreeGrafter"/>
</dbReference>
<feature type="binding site" evidence="5">
    <location>
        <begin position="345"/>
        <end position="349"/>
    </location>
    <ligand>
        <name>GTP</name>
        <dbReference type="ChEBI" id="CHEBI:37565"/>
    </ligand>
</feature>
<evidence type="ECO:0000256" key="5">
    <source>
        <dbReference type="PIRSR" id="PIRSR601019-1"/>
    </source>
</evidence>
<dbReference type="SUPFAM" id="SSF52540">
    <property type="entry name" value="P-loop containing nucleoside triphosphate hydrolases"/>
    <property type="match status" value="1"/>
</dbReference>
<dbReference type="Gene3D" id="1.10.400.10">
    <property type="entry name" value="GI Alpha 1, domain 2-like"/>
    <property type="match status" value="1"/>
</dbReference>
<proteinExistence type="predicted"/>
<dbReference type="InterPro" id="IPR001019">
    <property type="entry name" value="Gprotein_alpha_su"/>
</dbReference>
<name>A0A166EMM9_9AGAM</name>
<dbReference type="GO" id="GO:0031683">
    <property type="term" value="F:G-protein beta/gamma-subunit complex binding"/>
    <property type="evidence" value="ECO:0007669"/>
    <property type="project" value="InterPro"/>
</dbReference>
<keyword evidence="4" id="KW-0807">Transducer</keyword>
<feature type="region of interest" description="Disordered" evidence="7">
    <location>
        <begin position="1"/>
        <end position="52"/>
    </location>
</feature>
<evidence type="ECO:0000313" key="8">
    <source>
        <dbReference type="EMBL" id="KZP15914.1"/>
    </source>
</evidence>
<keyword evidence="9" id="KW-1185">Reference proteome</keyword>